<reference evidence="1 2" key="1">
    <citation type="submission" date="2022-09" db="EMBL/GenBank/DDBJ databases">
        <authorList>
            <person name="Han X.L."/>
            <person name="Wang Q."/>
            <person name="Lu T."/>
        </authorList>
    </citation>
    <scope>NUCLEOTIDE SEQUENCE [LARGE SCALE GENOMIC DNA]</scope>
    <source>
        <strain evidence="1 2">WQ 127069</strain>
    </source>
</reference>
<gene>
    <name evidence="1" type="ORF">OB236_28030</name>
</gene>
<comment type="caution">
    <text evidence="1">The sequence shown here is derived from an EMBL/GenBank/DDBJ whole genome shotgun (WGS) entry which is preliminary data.</text>
</comment>
<accession>A0ABT2UMU4</accession>
<dbReference type="Proteomes" id="UP001652445">
    <property type="component" value="Unassembled WGS sequence"/>
</dbReference>
<keyword evidence="2" id="KW-1185">Reference proteome</keyword>
<name>A0ABT2UMU4_9BACL</name>
<evidence type="ECO:0000313" key="2">
    <source>
        <dbReference type="Proteomes" id="UP001652445"/>
    </source>
</evidence>
<protein>
    <submittedName>
        <fullName evidence="1">Uncharacterized protein</fullName>
    </submittedName>
</protein>
<proteinExistence type="predicted"/>
<organism evidence="1 2">
    <name type="scientific">Paenibacillus baimaensis</name>
    <dbReference type="NCBI Taxonomy" id="2982185"/>
    <lineage>
        <taxon>Bacteria</taxon>
        <taxon>Bacillati</taxon>
        <taxon>Bacillota</taxon>
        <taxon>Bacilli</taxon>
        <taxon>Bacillales</taxon>
        <taxon>Paenibacillaceae</taxon>
        <taxon>Paenibacillus</taxon>
    </lineage>
</organism>
<dbReference type="EMBL" id="JAOQIO010000095">
    <property type="protein sequence ID" value="MCU6795975.1"/>
    <property type="molecule type" value="Genomic_DNA"/>
</dbReference>
<sequence>MNKERSGQMILEKRSRSPLFPYFYRKITYKMNKNTETTAIGGIFGRAAGLVHRTSRLAQVTFIQLHVDVELNGCRTFLERRVLCHS</sequence>
<evidence type="ECO:0000313" key="1">
    <source>
        <dbReference type="EMBL" id="MCU6795975.1"/>
    </source>
</evidence>